<dbReference type="AlphaFoldDB" id="A0A0G4HQR5"/>
<feature type="compositionally biased region" description="Basic and acidic residues" evidence="1">
    <location>
        <begin position="19"/>
        <end position="63"/>
    </location>
</feature>
<gene>
    <name evidence="2" type="ORF">Cvel_30239</name>
</gene>
<reference evidence="2" key="1">
    <citation type="submission" date="2014-11" db="EMBL/GenBank/DDBJ databases">
        <authorList>
            <person name="Otto D Thomas"/>
            <person name="Naeem Raeece"/>
        </authorList>
    </citation>
    <scope>NUCLEOTIDE SEQUENCE</scope>
</reference>
<evidence type="ECO:0000313" key="2">
    <source>
        <dbReference type="EMBL" id="CEM46563.1"/>
    </source>
</evidence>
<dbReference type="EMBL" id="CDMZ01003492">
    <property type="protein sequence ID" value="CEM46563.1"/>
    <property type="molecule type" value="Genomic_DNA"/>
</dbReference>
<evidence type="ECO:0000256" key="1">
    <source>
        <dbReference type="SAM" id="MobiDB-lite"/>
    </source>
</evidence>
<dbReference type="VEuPathDB" id="CryptoDB:Cvel_30239"/>
<accession>A0A0G4HQR5</accession>
<protein>
    <submittedName>
        <fullName evidence="2">Uncharacterized protein</fullName>
    </submittedName>
</protein>
<organism evidence="2">
    <name type="scientific">Chromera velia CCMP2878</name>
    <dbReference type="NCBI Taxonomy" id="1169474"/>
    <lineage>
        <taxon>Eukaryota</taxon>
        <taxon>Sar</taxon>
        <taxon>Alveolata</taxon>
        <taxon>Colpodellida</taxon>
        <taxon>Chromeraceae</taxon>
        <taxon>Chromera</taxon>
    </lineage>
</organism>
<feature type="compositionally biased region" description="Basic and acidic residues" evidence="1">
    <location>
        <begin position="77"/>
        <end position="87"/>
    </location>
</feature>
<proteinExistence type="predicted"/>
<name>A0A0G4HQR5_9ALVE</name>
<sequence>MLHSSSNAPKPHQQLAELPVEKERGAERHSLKREVEGERDGEGGVMKRNEGEKEGGEKDDRIAAKPLALSMGGEGGESEREVRDGEAPLHPPLPDPTGSKAGEREKEAEGSEPIPVPVPVVAPSCPFF</sequence>
<feature type="region of interest" description="Disordered" evidence="1">
    <location>
        <begin position="1"/>
        <end position="128"/>
    </location>
</feature>